<evidence type="ECO:0000259" key="1">
    <source>
        <dbReference type="Pfam" id="PF12937"/>
    </source>
</evidence>
<dbReference type="SUPFAM" id="SSF81383">
    <property type="entry name" value="F-box domain"/>
    <property type="match status" value="1"/>
</dbReference>
<dbReference type="Proteomes" id="UP000807353">
    <property type="component" value="Unassembled WGS sequence"/>
</dbReference>
<dbReference type="Gene3D" id="1.20.1280.50">
    <property type="match status" value="1"/>
</dbReference>
<sequence>MPRPNSSLHTRQHRAGMLQTFTKAWDRLFPILRKSGTDRSATQSDASSAGIDSAVGGKGLSEDLGDVKLVAKIDIVQATTAETTFSASPQHTRSPAHARLPNEMLAKIFLYASGNSKIDIPADLNNISPWNCARVCSSWKAVAESMPELWTKIAIDFKKWSNYAGHVDLVNAILSRHQQSLISLTITPGRGRYYEAYQPVQYIATNLLNPHSNQIKSLCFKRGYHFGSFLEQAPGSVNSLETLRWTLDDKVDNVSVFQDAPSLRKVSIDLCSHTQWFSQFDLLALPLPWSQLTRIHFPGSLFTPTDAFALLGQTINLEDCRIGITTLGTEGSVGAPDFATNPITLLAIKSLVVEDRNFCSSGQPPSGITNLLSALNFPNLVNFKISQNTEINGPSIRWDDMEFIEFIQRCSSLTSLVINEVVPSQHLERLLRSAPSLVKLSIRYGGNLSNSAIQCMSNPDFLPNLGVLNCCIDDLHIFLDMLESRWATSSSPLYEVSINVDANGRGASDLSRRRVETLIEKGRKIILQG</sequence>
<comment type="caution">
    <text evidence="2">The sequence shown here is derived from an EMBL/GenBank/DDBJ whole genome shotgun (WGS) entry which is preliminary data.</text>
</comment>
<accession>A0A9P5XX31</accession>
<feature type="domain" description="F-box" evidence="1">
    <location>
        <begin position="98"/>
        <end position="155"/>
    </location>
</feature>
<dbReference type="PANTHER" id="PTHR38926:SF5">
    <property type="entry name" value="F-BOX AND LEUCINE-RICH REPEAT PROTEIN 6"/>
    <property type="match status" value="1"/>
</dbReference>
<name>A0A9P5XX31_9AGAR</name>
<proteinExistence type="predicted"/>
<keyword evidence="3" id="KW-1185">Reference proteome</keyword>
<dbReference type="OrthoDB" id="3365698at2759"/>
<reference evidence="2" key="1">
    <citation type="submission" date="2020-11" db="EMBL/GenBank/DDBJ databases">
        <authorList>
            <consortium name="DOE Joint Genome Institute"/>
            <person name="Ahrendt S."/>
            <person name="Riley R."/>
            <person name="Andreopoulos W."/>
            <person name="Labutti K."/>
            <person name="Pangilinan J."/>
            <person name="Ruiz-Duenas F.J."/>
            <person name="Barrasa J.M."/>
            <person name="Sanchez-Garcia M."/>
            <person name="Camarero S."/>
            <person name="Miyauchi S."/>
            <person name="Serrano A."/>
            <person name="Linde D."/>
            <person name="Babiker R."/>
            <person name="Drula E."/>
            <person name="Ayuso-Fernandez I."/>
            <person name="Pacheco R."/>
            <person name="Padilla G."/>
            <person name="Ferreira P."/>
            <person name="Barriuso J."/>
            <person name="Kellner H."/>
            <person name="Castanera R."/>
            <person name="Alfaro M."/>
            <person name="Ramirez L."/>
            <person name="Pisabarro A.G."/>
            <person name="Kuo A."/>
            <person name="Tritt A."/>
            <person name="Lipzen A."/>
            <person name="He G."/>
            <person name="Yan M."/>
            <person name="Ng V."/>
            <person name="Cullen D."/>
            <person name="Martin F."/>
            <person name="Rosso M.-N."/>
            <person name="Henrissat B."/>
            <person name="Hibbett D."/>
            <person name="Martinez A.T."/>
            <person name="Grigoriev I.V."/>
        </authorList>
    </citation>
    <scope>NUCLEOTIDE SEQUENCE</scope>
    <source>
        <strain evidence="2">CBS 247.69</strain>
    </source>
</reference>
<gene>
    <name evidence="2" type="ORF">BDZ94DRAFT_1270943</name>
</gene>
<dbReference type="InterPro" id="IPR036047">
    <property type="entry name" value="F-box-like_dom_sf"/>
</dbReference>
<dbReference type="Pfam" id="PF12937">
    <property type="entry name" value="F-box-like"/>
    <property type="match status" value="1"/>
</dbReference>
<evidence type="ECO:0000313" key="3">
    <source>
        <dbReference type="Proteomes" id="UP000807353"/>
    </source>
</evidence>
<evidence type="ECO:0000313" key="2">
    <source>
        <dbReference type="EMBL" id="KAF9458294.1"/>
    </source>
</evidence>
<dbReference type="InterPro" id="IPR001810">
    <property type="entry name" value="F-box_dom"/>
</dbReference>
<dbReference type="EMBL" id="MU150344">
    <property type="protein sequence ID" value="KAF9458294.1"/>
    <property type="molecule type" value="Genomic_DNA"/>
</dbReference>
<dbReference type="InterPro" id="IPR032675">
    <property type="entry name" value="LRR_dom_sf"/>
</dbReference>
<dbReference type="Gene3D" id="3.80.10.10">
    <property type="entry name" value="Ribonuclease Inhibitor"/>
    <property type="match status" value="1"/>
</dbReference>
<dbReference type="AlphaFoldDB" id="A0A9P5XX31"/>
<organism evidence="2 3">
    <name type="scientific">Collybia nuda</name>
    <dbReference type="NCBI Taxonomy" id="64659"/>
    <lineage>
        <taxon>Eukaryota</taxon>
        <taxon>Fungi</taxon>
        <taxon>Dikarya</taxon>
        <taxon>Basidiomycota</taxon>
        <taxon>Agaricomycotina</taxon>
        <taxon>Agaricomycetes</taxon>
        <taxon>Agaricomycetidae</taxon>
        <taxon>Agaricales</taxon>
        <taxon>Tricholomatineae</taxon>
        <taxon>Clitocybaceae</taxon>
        <taxon>Collybia</taxon>
    </lineage>
</organism>
<protein>
    <recommendedName>
        <fullName evidence="1">F-box domain-containing protein</fullName>
    </recommendedName>
</protein>
<dbReference type="SUPFAM" id="SSF52047">
    <property type="entry name" value="RNI-like"/>
    <property type="match status" value="1"/>
</dbReference>
<dbReference type="PANTHER" id="PTHR38926">
    <property type="entry name" value="F-BOX DOMAIN CONTAINING PROTEIN, EXPRESSED"/>
    <property type="match status" value="1"/>
</dbReference>